<name>A0ABT9AZG0_9ACTN</name>
<gene>
    <name evidence="2" type="ORF">Q5722_06320</name>
</gene>
<proteinExistence type="predicted"/>
<dbReference type="EMBL" id="JAUQTA010000001">
    <property type="protein sequence ID" value="MDO7867979.1"/>
    <property type="molecule type" value="Genomic_DNA"/>
</dbReference>
<feature type="transmembrane region" description="Helical" evidence="1">
    <location>
        <begin position="105"/>
        <end position="124"/>
    </location>
</feature>
<dbReference type="RefSeq" id="WP_305027357.1">
    <property type="nucleotide sequence ID" value="NZ_JAUQTA010000001.1"/>
</dbReference>
<keyword evidence="1" id="KW-0472">Membrane</keyword>
<keyword evidence="3" id="KW-1185">Reference proteome</keyword>
<dbReference type="Proteomes" id="UP001233314">
    <property type="component" value="Unassembled WGS sequence"/>
</dbReference>
<keyword evidence="1" id="KW-0812">Transmembrane</keyword>
<evidence type="ECO:0000313" key="3">
    <source>
        <dbReference type="Proteomes" id="UP001233314"/>
    </source>
</evidence>
<organism evidence="2 3">
    <name type="scientific">Nocardioides jiangxiensis</name>
    <dbReference type="NCBI Taxonomy" id="3064524"/>
    <lineage>
        <taxon>Bacteria</taxon>
        <taxon>Bacillati</taxon>
        <taxon>Actinomycetota</taxon>
        <taxon>Actinomycetes</taxon>
        <taxon>Propionibacteriales</taxon>
        <taxon>Nocardioidaceae</taxon>
        <taxon>Nocardioides</taxon>
    </lineage>
</organism>
<accession>A0ABT9AZG0</accession>
<sequence>MRSSRGAAAWVAAVIAAEVLLVRGAWTLGDGIAWIAGTRVSDLDRLGMDAGPFERLGAGVCGYPLGWFDRFWLRHGDVAQAGVGAAVVVAAIVVFVAAAAGWRRVAVAAGVAGVVLLVVVRLAGHHAHDAFWNGTPPGEGGWSSSCGDDDSSA</sequence>
<evidence type="ECO:0000313" key="2">
    <source>
        <dbReference type="EMBL" id="MDO7867979.1"/>
    </source>
</evidence>
<evidence type="ECO:0000256" key="1">
    <source>
        <dbReference type="SAM" id="Phobius"/>
    </source>
</evidence>
<protein>
    <submittedName>
        <fullName evidence="2">Uncharacterized protein</fullName>
    </submittedName>
</protein>
<feature type="transmembrane region" description="Helical" evidence="1">
    <location>
        <begin position="78"/>
        <end position="98"/>
    </location>
</feature>
<reference evidence="2 3" key="1">
    <citation type="submission" date="2023-07" db="EMBL/GenBank/DDBJ databases">
        <title>Nocardioides sp. nov WY-20 isolated from soil.</title>
        <authorList>
            <person name="Liu B."/>
            <person name="Wan Y."/>
        </authorList>
    </citation>
    <scope>NUCLEOTIDE SEQUENCE [LARGE SCALE GENOMIC DNA]</scope>
    <source>
        <strain evidence="2 3">WY-20</strain>
    </source>
</reference>
<keyword evidence="1" id="KW-1133">Transmembrane helix</keyword>
<comment type="caution">
    <text evidence="2">The sequence shown here is derived from an EMBL/GenBank/DDBJ whole genome shotgun (WGS) entry which is preliminary data.</text>
</comment>